<name>A0A9X6Z268_BACTU</name>
<proteinExistence type="predicted"/>
<reference evidence="1 2" key="1">
    <citation type="submission" date="2017-09" db="EMBL/GenBank/DDBJ databases">
        <title>Large-scale bioinformatics analysis of Bacillus genomes uncovers conserved roles of natural products in bacterial physiology.</title>
        <authorList>
            <consortium name="Agbiome Team Llc"/>
            <person name="Bleich R.M."/>
            <person name="Kirk G.J."/>
            <person name="Santa Maria K.C."/>
            <person name="Allen S.E."/>
            <person name="Farag S."/>
            <person name="Shank E.A."/>
            <person name="Bowers A."/>
        </authorList>
    </citation>
    <scope>NUCLEOTIDE SEQUENCE [LARGE SCALE GENOMIC DNA]</scope>
    <source>
        <strain evidence="1 2">AFS015413</strain>
    </source>
</reference>
<evidence type="ECO:0000313" key="2">
    <source>
        <dbReference type="Proteomes" id="UP000220397"/>
    </source>
</evidence>
<dbReference type="RefSeq" id="WP_098369140.1">
    <property type="nucleotide sequence ID" value="NZ_NTUS01000129.1"/>
</dbReference>
<dbReference type="Proteomes" id="UP000220397">
    <property type="component" value="Unassembled WGS sequence"/>
</dbReference>
<dbReference type="EMBL" id="NTUS01000129">
    <property type="protein sequence ID" value="PFA93882.1"/>
    <property type="molecule type" value="Genomic_DNA"/>
</dbReference>
<accession>A0A9X6Z268</accession>
<gene>
    <name evidence="1" type="ORF">CN398_26830</name>
</gene>
<dbReference type="AlphaFoldDB" id="A0A9X6Z268"/>
<evidence type="ECO:0000313" key="1">
    <source>
        <dbReference type="EMBL" id="PFA93882.1"/>
    </source>
</evidence>
<organism evidence="1 2">
    <name type="scientific">Bacillus thuringiensis</name>
    <dbReference type="NCBI Taxonomy" id="1428"/>
    <lineage>
        <taxon>Bacteria</taxon>
        <taxon>Bacillati</taxon>
        <taxon>Bacillota</taxon>
        <taxon>Bacilli</taxon>
        <taxon>Bacillales</taxon>
        <taxon>Bacillaceae</taxon>
        <taxon>Bacillus</taxon>
        <taxon>Bacillus cereus group</taxon>
    </lineage>
</organism>
<protein>
    <submittedName>
        <fullName evidence="1">Uncharacterized protein</fullName>
    </submittedName>
</protein>
<sequence length="64" mass="6879">MANNKLKINIDADTSEALKQMKEVTIAANECVAALEKLERLTNKFSGLASGGIISSGTVQTRHF</sequence>
<comment type="caution">
    <text evidence="1">The sequence shown here is derived from an EMBL/GenBank/DDBJ whole genome shotgun (WGS) entry which is preliminary data.</text>
</comment>